<sequence length="100" mass="10584">MGLVGVALDEEGEDVTLDEEGIMWGVFSTRVILDTVEVDEVGALFGTRVILDAVELEEVEALIGGAPLGLEIGVNLDGDEADIWDTLAEVILEGLQSLEA</sequence>
<reference evidence="1" key="1">
    <citation type="submission" date="2021-05" db="EMBL/GenBank/DDBJ databases">
        <authorList>
            <person name="Alioto T."/>
            <person name="Alioto T."/>
            <person name="Gomez Garrido J."/>
        </authorList>
    </citation>
    <scope>NUCLEOTIDE SEQUENCE</scope>
</reference>
<proteinExistence type="predicted"/>
<name>A0A8D8XIZ7_9HEMI</name>
<dbReference type="AlphaFoldDB" id="A0A8D8XIZ7"/>
<accession>A0A8D8XIZ7</accession>
<dbReference type="EMBL" id="HBUF01338809">
    <property type="protein sequence ID" value="CAG6698878.1"/>
    <property type="molecule type" value="Transcribed_RNA"/>
</dbReference>
<organism evidence="1">
    <name type="scientific">Cacopsylla melanoneura</name>
    <dbReference type="NCBI Taxonomy" id="428564"/>
    <lineage>
        <taxon>Eukaryota</taxon>
        <taxon>Metazoa</taxon>
        <taxon>Ecdysozoa</taxon>
        <taxon>Arthropoda</taxon>
        <taxon>Hexapoda</taxon>
        <taxon>Insecta</taxon>
        <taxon>Pterygota</taxon>
        <taxon>Neoptera</taxon>
        <taxon>Paraneoptera</taxon>
        <taxon>Hemiptera</taxon>
        <taxon>Sternorrhyncha</taxon>
        <taxon>Psylloidea</taxon>
        <taxon>Psyllidae</taxon>
        <taxon>Psyllinae</taxon>
        <taxon>Cacopsylla</taxon>
    </lineage>
</organism>
<evidence type="ECO:0000313" key="1">
    <source>
        <dbReference type="EMBL" id="CAG6698878.1"/>
    </source>
</evidence>
<protein>
    <submittedName>
        <fullName evidence="1">Uncharacterized protein</fullName>
    </submittedName>
</protein>